<dbReference type="Proteomes" id="UP000054359">
    <property type="component" value="Unassembled WGS sequence"/>
</dbReference>
<dbReference type="STRING" id="407821.A0A087TLY7"/>
<dbReference type="PANTHER" id="PTHR13322:SF2">
    <property type="entry name" value="INTEGRATOR COMPLEX SUBUNIT 7"/>
    <property type="match status" value="1"/>
</dbReference>
<feature type="domain" description="Integrator complex subunit 7 helical bundle" evidence="1">
    <location>
        <begin position="58"/>
        <end position="239"/>
    </location>
</feature>
<protein>
    <submittedName>
        <fullName evidence="2">Integrator complex subunit 7</fullName>
    </submittedName>
</protein>
<accession>A0A087TLY7</accession>
<evidence type="ECO:0000313" key="3">
    <source>
        <dbReference type="Proteomes" id="UP000054359"/>
    </source>
</evidence>
<organism evidence="2 3">
    <name type="scientific">Stegodyphus mimosarum</name>
    <name type="common">African social velvet spider</name>
    <dbReference type="NCBI Taxonomy" id="407821"/>
    <lineage>
        <taxon>Eukaryota</taxon>
        <taxon>Metazoa</taxon>
        <taxon>Ecdysozoa</taxon>
        <taxon>Arthropoda</taxon>
        <taxon>Chelicerata</taxon>
        <taxon>Arachnida</taxon>
        <taxon>Araneae</taxon>
        <taxon>Araneomorphae</taxon>
        <taxon>Entelegynae</taxon>
        <taxon>Eresoidea</taxon>
        <taxon>Eresidae</taxon>
        <taxon>Stegodyphus</taxon>
    </lineage>
</organism>
<dbReference type="InterPro" id="IPR033060">
    <property type="entry name" value="INTS7"/>
</dbReference>
<dbReference type="PANTHER" id="PTHR13322">
    <property type="entry name" value="C1ORF73 PROTEIN"/>
    <property type="match status" value="1"/>
</dbReference>
<proteinExistence type="predicted"/>
<dbReference type="GO" id="GO:0034472">
    <property type="term" value="P:snRNA 3'-end processing"/>
    <property type="evidence" value="ECO:0007669"/>
    <property type="project" value="TreeGrafter"/>
</dbReference>
<reference evidence="2 3" key="1">
    <citation type="submission" date="2013-11" db="EMBL/GenBank/DDBJ databases">
        <title>Genome sequencing of Stegodyphus mimosarum.</title>
        <authorList>
            <person name="Bechsgaard J."/>
        </authorList>
    </citation>
    <scope>NUCLEOTIDE SEQUENCE [LARGE SCALE GENOMIC DNA]</scope>
</reference>
<dbReference type="EMBL" id="KK115831">
    <property type="protein sequence ID" value="KFM66126.1"/>
    <property type="molecule type" value="Genomic_DNA"/>
</dbReference>
<dbReference type="OrthoDB" id="1921953at2759"/>
<name>A0A087TLY7_STEMI</name>
<dbReference type="InterPro" id="IPR056517">
    <property type="entry name" value="INTS7_HB"/>
</dbReference>
<evidence type="ECO:0000313" key="2">
    <source>
        <dbReference type="EMBL" id="KFM66126.1"/>
    </source>
</evidence>
<keyword evidence="3" id="KW-1185">Reference proteome</keyword>
<dbReference type="GO" id="GO:0032039">
    <property type="term" value="C:integrator complex"/>
    <property type="evidence" value="ECO:0007669"/>
    <property type="project" value="InterPro"/>
</dbReference>
<dbReference type="AlphaFoldDB" id="A0A087TLY7"/>
<evidence type="ECO:0000259" key="1">
    <source>
        <dbReference type="Pfam" id="PF24437"/>
    </source>
</evidence>
<feature type="non-terminal residue" evidence="2">
    <location>
        <position position="262"/>
    </location>
</feature>
<sequence>MTAETSKAIGMVCTLLFQTSVDKPWLIQDDAIIMNAVNSIDFWSAYRIGRQATRYGHHQFAIRIFSMLCDRVSSEHLYFWLVSLCEMSQAENCLMTKTVRSPQGIVECASEAVTYYMKAVSALKAATTPQHSLIFQCEYARLRSEVLQAHLQLQLACSCIKTSPPPAIAGSVAAVTRDELQKCGRVVMQIRKCAKDFKTLADQYGSLYQSVFDADPKTLINIQLLHQGCLLIAQAIDKISQHNQGMGFNTGEEDILSIEYSK</sequence>
<dbReference type="Pfam" id="PF24437">
    <property type="entry name" value="INTS7_HB"/>
    <property type="match status" value="1"/>
</dbReference>
<gene>
    <name evidence="2" type="ORF">X975_04081</name>
</gene>